<feature type="signal peptide" evidence="1">
    <location>
        <begin position="1"/>
        <end position="18"/>
    </location>
</feature>
<accession>A0ABM1MD86</accession>
<name>A0ABM1MD86_NICVS</name>
<gene>
    <name evidence="3" type="primary">LOC108559697</name>
</gene>
<protein>
    <submittedName>
        <fullName evidence="3">Uncharacterized protein LOC108559697</fullName>
    </submittedName>
</protein>
<organism evidence="2 3">
    <name type="scientific">Nicrophorus vespilloides</name>
    <name type="common">Boreal carrion beetle</name>
    <dbReference type="NCBI Taxonomy" id="110193"/>
    <lineage>
        <taxon>Eukaryota</taxon>
        <taxon>Metazoa</taxon>
        <taxon>Ecdysozoa</taxon>
        <taxon>Arthropoda</taxon>
        <taxon>Hexapoda</taxon>
        <taxon>Insecta</taxon>
        <taxon>Pterygota</taxon>
        <taxon>Neoptera</taxon>
        <taxon>Endopterygota</taxon>
        <taxon>Coleoptera</taxon>
        <taxon>Polyphaga</taxon>
        <taxon>Staphyliniformia</taxon>
        <taxon>Silphidae</taxon>
        <taxon>Nicrophorinae</taxon>
        <taxon>Nicrophorus</taxon>
    </lineage>
</organism>
<dbReference type="GeneID" id="108559697"/>
<dbReference type="RefSeq" id="XP_017772536.1">
    <property type="nucleotide sequence ID" value="XM_017917047.1"/>
</dbReference>
<evidence type="ECO:0000256" key="1">
    <source>
        <dbReference type="SAM" id="SignalP"/>
    </source>
</evidence>
<evidence type="ECO:0000313" key="2">
    <source>
        <dbReference type="Proteomes" id="UP000695000"/>
    </source>
</evidence>
<keyword evidence="2" id="KW-1185">Reference proteome</keyword>
<reference evidence="3" key="1">
    <citation type="submission" date="2025-08" db="UniProtKB">
        <authorList>
            <consortium name="RefSeq"/>
        </authorList>
    </citation>
    <scope>IDENTIFICATION</scope>
    <source>
        <tissue evidence="3">Whole Larva</tissue>
    </source>
</reference>
<evidence type="ECO:0000313" key="3">
    <source>
        <dbReference type="RefSeq" id="XP_017772536.1"/>
    </source>
</evidence>
<dbReference type="Proteomes" id="UP000695000">
    <property type="component" value="Unplaced"/>
</dbReference>
<proteinExistence type="predicted"/>
<sequence>MELTLFLTIAVVFTSVQGDHCDSLGTLFYDELGCTPNLGNDGCPTSYDCPDFTVPDGFCKYGGKLYQNGEYVNGTKICQPGYCSSSKIGLMFVDCFQRHEEGCYYAYTFDKCCSSKQICEPFDDIGTCEIGDKIYKYGQRFSVPGHCLNCICQENFSGELVEPFCDRTKCVIEITDDPISDKSAPVYYNEAIRCCPIELIKPSYVTNLTTIISVNTSEEKCEFGNNAYNLGDILFVQYENPLFNNEEAAICTCILPPLLTCTQL</sequence>
<feature type="chain" id="PRO_5046178855" evidence="1">
    <location>
        <begin position="19"/>
        <end position="264"/>
    </location>
</feature>
<keyword evidence="1" id="KW-0732">Signal</keyword>